<reference evidence="1 2" key="1">
    <citation type="journal article" date="2015" name="Proc. Natl. Acad. Sci. U.S.A.">
        <title>The resurrection genome of Boea hygrometrica: A blueprint for survival of dehydration.</title>
        <authorList>
            <person name="Xiao L."/>
            <person name="Yang G."/>
            <person name="Zhang L."/>
            <person name="Yang X."/>
            <person name="Zhao S."/>
            <person name="Ji Z."/>
            <person name="Zhou Q."/>
            <person name="Hu M."/>
            <person name="Wang Y."/>
            <person name="Chen M."/>
            <person name="Xu Y."/>
            <person name="Jin H."/>
            <person name="Xiao X."/>
            <person name="Hu G."/>
            <person name="Bao F."/>
            <person name="Hu Y."/>
            <person name="Wan P."/>
            <person name="Li L."/>
            <person name="Deng X."/>
            <person name="Kuang T."/>
            <person name="Xiang C."/>
            <person name="Zhu J.K."/>
            <person name="Oliver M.J."/>
            <person name="He Y."/>
        </authorList>
    </citation>
    <scope>NUCLEOTIDE SEQUENCE [LARGE SCALE GENOMIC DNA]</scope>
    <source>
        <strain evidence="2">cv. XS01</strain>
    </source>
</reference>
<gene>
    <name evidence="1" type="ORF">F511_24977</name>
</gene>
<proteinExistence type="predicted"/>
<dbReference type="Proteomes" id="UP000250235">
    <property type="component" value="Unassembled WGS sequence"/>
</dbReference>
<dbReference type="AlphaFoldDB" id="A0A2Z7AN42"/>
<evidence type="ECO:0000313" key="1">
    <source>
        <dbReference type="EMBL" id="KZV23143.1"/>
    </source>
</evidence>
<sequence length="109" mass="12290">MTCAACLDWSIREDIQTGTVRGRLSWTGRRYLAGTVRGRPSWFSTLLPEVQGTPSWFTGLELKQHEDQAQRIKSRVQAQNDEVQNGSSVDQVQRTRAVIEREANAISEA</sequence>
<dbReference type="EMBL" id="KV013949">
    <property type="protein sequence ID" value="KZV23143.1"/>
    <property type="molecule type" value="Genomic_DNA"/>
</dbReference>
<accession>A0A2Z7AN42</accession>
<organism evidence="1 2">
    <name type="scientific">Dorcoceras hygrometricum</name>
    <dbReference type="NCBI Taxonomy" id="472368"/>
    <lineage>
        <taxon>Eukaryota</taxon>
        <taxon>Viridiplantae</taxon>
        <taxon>Streptophyta</taxon>
        <taxon>Embryophyta</taxon>
        <taxon>Tracheophyta</taxon>
        <taxon>Spermatophyta</taxon>
        <taxon>Magnoliopsida</taxon>
        <taxon>eudicotyledons</taxon>
        <taxon>Gunneridae</taxon>
        <taxon>Pentapetalae</taxon>
        <taxon>asterids</taxon>
        <taxon>lamiids</taxon>
        <taxon>Lamiales</taxon>
        <taxon>Gesneriaceae</taxon>
        <taxon>Didymocarpoideae</taxon>
        <taxon>Trichosporeae</taxon>
        <taxon>Loxocarpinae</taxon>
        <taxon>Dorcoceras</taxon>
    </lineage>
</organism>
<protein>
    <submittedName>
        <fullName evidence="1">Golgin subfamily B member 1</fullName>
    </submittedName>
</protein>
<evidence type="ECO:0000313" key="2">
    <source>
        <dbReference type="Proteomes" id="UP000250235"/>
    </source>
</evidence>
<name>A0A2Z7AN42_9LAMI</name>
<keyword evidence="2" id="KW-1185">Reference proteome</keyword>